<organism evidence="2">
    <name type="scientific">Micromonospora carbonacea</name>
    <dbReference type="NCBI Taxonomy" id="47853"/>
    <lineage>
        <taxon>Bacteria</taxon>
        <taxon>Bacillati</taxon>
        <taxon>Actinomycetota</taxon>
        <taxon>Actinomycetes</taxon>
        <taxon>Micromonosporales</taxon>
        <taxon>Micromonosporaceae</taxon>
        <taxon>Micromonospora</taxon>
    </lineage>
</organism>
<evidence type="ECO:0000313" key="2">
    <source>
        <dbReference type="EMBL" id="QLJ96258.1"/>
    </source>
</evidence>
<name>A0A7D5Y4H1_9ACTN</name>
<dbReference type="SUPFAM" id="SSF49482">
    <property type="entry name" value="Aromatic compound dioxygenase"/>
    <property type="match status" value="1"/>
</dbReference>
<accession>A0A7D5Y4H1</accession>
<protein>
    <recommendedName>
        <fullName evidence="1">Intradiol ring-cleavage dioxygenases domain-containing protein</fullName>
    </recommendedName>
</protein>
<sequence length="251" mass="27719">MNDRAKPSVITAEMQNAKVLALLEDPALQELTSTVSPVLPDDWPAGATPKTTEGPYYLSFGQSLLRSDITEDRKGVPLTLRYTVVDAVTQAPVKGARVDTWHCDAFGYYSGYLSHDPDTFPGSEALSHIEPSDESRFLRGSQYTDESGGVEFGTVYPGWYHNRDVHIHMKVYVDDREVYVGQLHMPDDVNDIVGTLPPYDGHITLERLANDEDLLYQSDNGQDLVPDVRPVSEGNPEIGFIAAFTLAVVTS</sequence>
<feature type="domain" description="Intradiol ring-cleavage dioxygenases" evidence="1">
    <location>
        <begin position="53"/>
        <end position="188"/>
    </location>
</feature>
<reference evidence="2" key="1">
    <citation type="submission" date="2020-08" db="EMBL/GenBank/DDBJ databases">
        <title>A bifunctional nitrone conjugated secondary metabolite targeting the ribosome.</title>
        <authorList>
            <person name="Limbrick E.M."/>
            <person name="Graf M."/>
            <person name="Derewacz D.K."/>
            <person name="Nguyen F."/>
            <person name="Spraggins J.M."/>
            <person name="Wieland M."/>
            <person name="Ynigez-Gutierrez A.E."/>
            <person name="Reisman B.J."/>
            <person name="Zinshteyn B."/>
            <person name="McCulloch K."/>
            <person name="Iverson T.M."/>
            <person name="Green R."/>
            <person name="Wilson D.N."/>
            <person name="Bachmann B.O."/>
        </authorList>
    </citation>
    <scope>NUCLEOTIDE SEQUENCE</scope>
    <source>
        <strain evidence="2">Africana</strain>
    </source>
</reference>
<dbReference type="PANTHER" id="PTHR34315:SF1">
    <property type="entry name" value="INTRADIOL RING-CLEAVAGE DIOXYGENASES DOMAIN-CONTAINING PROTEIN-RELATED"/>
    <property type="match status" value="1"/>
</dbReference>
<proteinExistence type="predicted"/>
<evidence type="ECO:0000259" key="1">
    <source>
        <dbReference type="Pfam" id="PF00775"/>
    </source>
</evidence>
<dbReference type="InterPro" id="IPR000627">
    <property type="entry name" value="Intradiol_dOase_C"/>
</dbReference>
<gene>
    <name evidence="2" type="ORF">HZU44_14715</name>
</gene>
<dbReference type="PANTHER" id="PTHR34315">
    <property type="match status" value="1"/>
</dbReference>
<dbReference type="Gene3D" id="2.60.130.10">
    <property type="entry name" value="Aromatic compound dioxygenase"/>
    <property type="match status" value="1"/>
</dbReference>
<dbReference type="GO" id="GO:0016702">
    <property type="term" value="F:oxidoreductase activity, acting on single donors with incorporation of molecular oxygen, incorporation of two atoms of oxygen"/>
    <property type="evidence" value="ECO:0007669"/>
    <property type="project" value="InterPro"/>
</dbReference>
<dbReference type="Pfam" id="PF00775">
    <property type="entry name" value="Dioxygenase_C"/>
    <property type="match status" value="1"/>
</dbReference>
<dbReference type="GO" id="GO:0008199">
    <property type="term" value="F:ferric iron binding"/>
    <property type="evidence" value="ECO:0007669"/>
    <property type="project" value="InterPro"/>
</dbReference>
<dbReference type="AlphaFoldDB" id="A0A7D5Y4H1"/>
<dbReference type="EMBL" id="CP058905">
    <property type="protein sequence ID" value="QLJ96258.1"/>
    <property type="molecule type" value="Genomic_DNA"/>
</dbReference>
<dbReference type="InterPro" id="IPR015889">
    <property type="entry name" value="Intradiol_dOase_core"/>
</dbReference>